<evidence type="ECO:0000313" key="6">
    <source>
        <dbReference type="EMBL" id="TKI92354.1"/>
    </source>
</evidence>
<protein>
    <submittedName>
        <fullName evidence="6">FAD-dependent oxidoreductase</fullName>
    </submittedName>
</protein>
<sequence length="169" mass="18181">LFPALSEEYSSVHISGAARVNGRLLRNALISAAKKHGATFIKGDAVLVREGNDITGVKVNDETIVAEKVIVTAGAWANEILNPLGINFLVTFQKGQIVHLQMENTATENMPVVMPPNDQYILTFDNGHVVIGATHENDTGFDHRVTAGGLHEVFHKALTVAPGLEDSTM</sequence>
<dbReference type="EMBL" id="SZON01001145">
    <property type="protein sequence ID" value="TKI92354.1"/>
    <property type="molecule type" value="Genomic_DNA"/>
</dbReference>
<keyword evidence="3" id="KW-0285">Flavoprotein</keyword>
<comment type="similarity">
    <text evidence="2">Belongs to the DadA oxidoreductase family.</text>
</comment>
<evidence type="ECO:0000256" key="1">
    <source>
        <dbReference type="ARBA" id="ARBA00001974"/>
    </source>
</evidence>
<evidence type="ECO:0000256" key="3">
    <source>
        <dbReference type="ARBA" id="ARBA00022630"/>
    </source>
</evidence>
<organism evidence="6 7">
    <name type="scientific">Bacillus wiedmannii</name>
    <dbReference type="NCBI Taxonomy" id="1890302"/>
    <lineage>
        <taxon>Bacteria</taxon>
        <taxon>Bacillati</taxon>
        <taxon>Bacillota</taxon>
        <taxon>Bacilli</taxon>
        <taxon>Bacillales</taxon>
        <taxon>Bacillaceae</taxon>
        <taxon>Bacillus</taxon>
        <taxon>Bacillus cereus group</taxon>
    </lineage>
</organism>
<dbReference type="InterPro" id="IPR006076">
    <property type="entry name" value="FAD-dep_OxRdtase"/>
</dbReference>
<feature type="domain" description="FAD dependent oxidoreductase" evidence="5">
    <location>
        <begin position="2"/>
        <end position="166"/>
    </location>
</feature>
<keyword evidence="4" id="KW-0560">Oxidoreductase</keyword>
<accession>A0A4U3ATR9</accession>
<comment type="cofactor">
    <cofactor evidence="1">
        <name>FAD</name>
        <dbReference type="ChEBI" id="CHEBI:57692"/>
    </cofactor>
</comment>
<dbReference type="Pfam" id="PF01266">
    <property type="entry name" value="DAO"/>
    <property type="match status" value="1"/>
</dbReference>
<dbReference type="SUPFAM" id="SSF51905">
    <property type="entry name" value="FAD/NAD(P)-binding domain"/>
    <property type="match status" value="1"/>
</dbReference>
<proteinExistence type="inferred from homology"/>
<evidence type="ECO:0000256" key="4">
    <source>
        <dbReference type="ARBA" id="ARBA00023002"/>
    </source>
</evidence>
<feature type="non-terminal residue" evidence="6">
    <location>
        <position position="169"/>
    </location>
</feature>
<name>A0A4U3ATR9_9BACI</name>
<comment type="caution">
    <text evidence="6">The sequence shown here is derived from an EMBL/GenBank/DDBJ whole genome shotgun (WGS) entry which is preliminary data.</text>
</comment>
<evidence type="ECO:0000256" key="2">
    <source>
        <dbReference type="ARBA" id="ARBA00009410"/>
    </source>
</evidence>
<feature type="non-terminal residue" evidence="6">
    <location>
        <position position="1"/>
    </location>
</feature>
<dbReference type="Gene3D" id="3.30.9.10">
    <property type="entry name" value="D-Amino Acid Oxidase, subunit A, domain 2"/>
    <property type="match status" value="1"/>
</dbReference>
<dbReference type="AlphaFoldDB" id="A0A4U3ATR9"/>
<reference evidence="6 7" key="1">
    <citation type="journal article" date="2019" name="Environ. Microbiol.">
        <title>An active ?-lactamase is a part of an orchestrated cell wall stress resistance network of Bacillus subtilis and related rhizosphere species.</title>
        <authorList>
            <person name="Bucher T."/>
            <person name="Keren-Paz A."/>
            <person name="Hausser J."/>
            <person name="Olender T."/>
            <person name="Cytryn E."/>
            <person name="Kolodkin-Gal I."/>
        </authorList>
    </citation>
    <scope>NUCLEOTIDE SEQUENCE [LARGE SCALE GENOMIC DNA]</scope>
    <source>
        <strain evidence="6 7">I5</strain>
    </source>
</reference>
<dbReference type="Proteomes" id="UP000305222">
    <property type="component" value="Unassembled WGS sequence"/>
</dbReference>
<dbReference type="PANTHER" id="PTHR13847:SF286">
    <property type="entry name" value="D-AMINO ACID DEHYDROGENASE"/>
    <property type="match status" value="1"/>
</dbReference>
<dbReference type="GO" id="GO:0016491">
    <property type="term" value="F:oxidoreductase activity"/>
    <property type="evidence" value="ECO:0007669"/>
    <property type="project" value="UniProtKB-KW"/>
</dbReference>
<dbReference type="GO" id="GO:0005737">
    <property type="term" value="C:cytoplasm"/>
    <property type="evidence" value="ECO:0007669"/>
    <property type="project" value="TreeGrafter"/>
</dbReference>
<dbReference type="PANTHER" id="PTHR13847">
    <property type="entry name" value="SARCOSINE DEHYDROGENASE-RELATED"/>
    <property type="match status" value="1"/>
</dbReference>
<dbReference type="InterPro" id="IPR036188">
    <property type="entry name" value="FAD/NAD-bd_sf"/>
</dbReference>
<gene>
    <name evidence="6" type="ORF">FC699_20190</name>
</gene>
<evidence type="ECO:0000313" key="7">
    <source>
        <dbReference type="Proteomes" id="UP000305222"/>
    </source>
</evidence>
<dbReference type="Gene3D" id="3.50.50.60">
    <property type="entry name" value="FAD/NAD(P)-binding domain"/>
    <property type="match status" value="1"/>
</dbReference>
<evidence type="ECO:0000259" key="5">
    <source>
        <dbReference type="Pfam" id="PF01266"/>
    </source>
</evidence>